<sequence>MSSKPDQNDELDLKHNRPKAGEIRRFATGESVFLSPLPVPTGQTPMDLGGSFLEVNDVYLDVGSSNQGKSFQARLAVSLPMSAIIAFVIVLPVVMGFGTFFNPFGRTFWYYFSDFFVFGLWFSIWAGGLGALIGLYAVVSTTRTKARTRPIRFNRQRREVCYFPDGSDKPVIQPWEDTVSWVSVSTGFTGVGVISTYTFGMAIDDPKNDKVHFLNQGIMTPIHGLAKWEAIRLYMEKGPEFCPGKAMHEGAHTFDKEREEMREEYQHKQRSALGVGFWYLRHFITLWRVPYWIAAWDQRYSMKSMPDSIAEWSKSLPPEQWAVPSPALKAQSADIEKAFAQGQDFMTYFKVNLNKEKAEESSHD</sequence>
<evidence type="ECO:0000313" key="3">
    <source>
        <dbReference type="EMBL" id="RMQ50687.1"/>
    </source>
</evidence>
<accession>A0A3M4M9Y3</accession>
<organism evidence="3 4">
    <name type="scientific">Pseudomonas cichorii</name>
    <dbReference type="NCBI Taxonomy" id="36746"/>
    <lineage>
        <taxon>Bacteria</taxon>
        <taxon>Pseudomonadati</taxon>
        <taxon>Pseudomonadota</taxon>
        <taxon>Gammaproteobacteria</taxon>
        <taxon>Pseudomonadales</taxon>
        <taxon>Pseudomonadaceae</taxon>
        <taxon>Pseudomonas</taxon>
    </lineage>
</organism>
<evidence type="ECO:0000256" key="1">
    <source>
        <dbReference type="SAM" id="Phobius"/>
    </source>
</evidence>
<comment type="caution">
    <text evidence="3">The sequence shown here is derived from an EMBL/GenBank/DDBJ whole genome shotgun (WGS) entry which is preliminary data.</text>
</comment>
<keyword evidence="1" id="KW-0812">Transmembrane</keyword>
<keyword evidence="1" id="KW-0472">Membrane</keyword>
<keyword evidence="1" id="KW-1133">Transmembrane helix</keyword>
<feature type="domain" description="DUF6708" evidence="2">
    <location>
        <begin position="142"/>
        <end position="316"/>
    </location>
</feature>
<feature type="transmembrane region" description="Helical" evidence="1">
    <location>
        <begin position="75"/>
        <end position="95"/>
    </location>
</feature>
<reference evidence="3 4" key="1">
    <citation type="submission" date="2018-08" db="EMBL/GenBank/DDBJ databases">
        <title>Recombination of ecologically and evolutionarily significant loci maintains genetic cohesion in the Pseudomonas syringae species complex.</title>
        <authorList>
            <person name="Dillon M."/>
            <person name="Thakur S."/>
            <person name="Almeida R.N.D."/>
            <person name="Weir B.S."/>
            <person name="Guttman D.S."/>
        </authorList>
    </citation>
    <scope>NUCLEOTIDE SEQUENCE [LARGE SCALE GENOMIC DNA]</scope>
    <source>
        <strain evidence="3 4">ICMP 3353</strain>
    </source>
</reference>
<feature type="transmembrane region" description="Helical" evidence="1">
    <location>
        <begin position="115"/>
        <end position="139"/>
    </location>
</feature>
<evidence type="ECO:0000259" key="2">
    <source>
        <dbReference type="Pfam" id="PF20455"/>
    </source>
</evidence>
<dbReference type="Proteomes" id="UP000277236">
    <property type="component" value="Unassembled WGS sequence"/>
</dbReference>
<dbReference type="InterPro" id="IPR046554">
    <property type="entry name" value="DUF6708"/>
</dbReference>
<dbReference type="EMBL" id="RBRE01000005">
    <property type="protein sequence ID" value="RMQ50687.1"/>
    <property type="molecule type" value="Genomic_DNA"/>
</dbReference>
<dbReference type="AlphaFoldDB" id="A0A3M4M9Y3"/>
<evidence type="ECO:0000313" key="4">
    <source>
        <dbReference type="Proteomes" id="UP000277236"/>
    </source>
</evidence>
<protein>
    <recommendedName>
        <fullName evidence="2">DUF6708 domain-containing protein</fullName>
    </recommendedName>
</protein>
<dbReference type="Pfam" id="PF20455">
    <property type="entry name" value="DUF6708"/>
    <property type="match status" value="1"/>
</dbReference>
<gene>
    <name evidence="3" type="ORF">ALQ04_04355</name>
</gene>
<name>A0A3M4M9Y3_PSECI</name>
<proteinExistence type="predicted"/>
<dbReference type="RefSeq" id="WP_409077228.1">
    <property type="nucleotide sequence ID" value="NZ_RBRE01000005.1"/>
</dbReference>